<organism evidence="1 2">
    <name type="scientific">Candidatus Lloydbacteria bacterium RIFCSPHIGHO2_01_FULL_49_22</name>
    <dbReference type="NCBI Taxonomy" id="1798658"/>
    <lineage>
        <taxon>Bacteria</taxon>
        <taxon>Candidatus Lloydiibacteriota</taxon>
    </lineage>
</organism>
<dbReference type="EMBL" id="MHLI01000006">
    <property type="protein sequence ID" value="OGZ05893.1"/>
    <property type="molecule type" value="Genomic_DNA"/>
</dbReference>
<sequence>MKWCLFTGTWRLTNSEVEEDVRAAVREVLSRGDGIVTGGATGVDHFAIDELSKFDPNFTRLRIFIPTSLSEYMHDYRTNWLHDPITDHDIDQLEKLLFEVKIKNPAALVELSHTNITQVEYNLRHLDEVKYSDMVYAFQVNKSTGTQDTIDKAKAAGLPIVLHKQYSISE</sequence>
<evidence type="ECO:0000313" key="2">
    <source>
        <dbReference type="Proteomes" id="UP000177122"/>
    </source>
</evidence>
<gene>
    <name evidence="1" type="ORF">A2845_03770</name>
</gene>
<dbReference type="Gene3D" id="3.40.50.450">
    <property type="match status" value="1"/>
</dbReference>
<proteinExistence type="predicted"/>
<accession>A0A1G2CX00</accession>
<name>A0A1G2CX00_9BACT</name>
<evidence type="ECO:0000313" key="1">
    <source>
        <dbReference type="EMBL" id="OGZ05893.1"/>
    </source>
</evidence>
<comment type="caution">
    <text evidence="1">The sequence shown here is derived from an EMBL/GenBank/DDBJ whole genome shotgun (WGS) entry which is preliminary data.</text>
</comment>
<protein>
    <submittedName>
        <fullName evidence="1">Uncharacterized protein</fullName>
    </submittedName>
</protein>
<dbReference type="AlphaFoldDB" id="A0A1G2CX00"/>
<reference evidence="1 2" key="1">
    <citation type="journal article" date="2016" name="Nat. Commun.">
        <title>Thousands of microbial genomes shed light on interconnected biogeochemical processes in an aquifer system.</title>
        <authorList>
            <person name="Anantharaman K."/>
            <person name="Brown C.T."/>
            <person name="Hug L.A."/>
            <person name="Sharon I."/>
            <person name="Castelle C.J."/>
            <person name="Probst A.J."/>
            <person name="Thomas B.C."/>
            <person name="Singh A."/>
            <person name="Wilkins M.J."/>
            <person name="Karaoz U."/>
            <person name="Brodie E.L."/>
            <person name="Williams K.H."/>
            <person name="Hubbard S.S."/>
            <person name="Banfield J.F."/>
        </authorList>
    </citation>
    <scope>NUCLEOTIDE SEQUENCE [LARGE SCALE GENOMIC DNA]</scope>
</reference>
<dbReference type="Proteomes" id="UP000177122">
    <property type="component" value="Unassembled WGS sequence"/>
</dbReference>